<evidence type="ECO:0000256" key="7">
    <source>
        <dbReference type="SAM" id="Coils"/>
    </source>
</evidence>
<dbReference type="SUPFAM" id="SSF110942">
    <property type="entry name" value="HSP90 C-terminal domain"/>
    <property type="match status" value="1"/>
</dbReference>
<dbReference type="GO" id="GO:0005737">
    <property type="term" value="C:cytoplasm"/>
    <property type="evidence" value="ECO:0007669"/>
    <property type="project" value="UniProtKB-SubCell"/>
</dbReference>
<evidence type="ECO:0000256" key="2">
    <source>
        <dbReference type="ARBA" id="ARBA00008239"/>
    </source>
</evidence>
<keyword evidence="3" id="KW-0963">Cytoplasm</keyword>
<dbReference type="SUPFAM" id="SSF54211">
    <property type="entry name" value="Ribosomal protein S5 domain 2-like"/>
    <property type="match status" value="1"/>
</dbReference>
<name>A0A8H5G5F5_9AGAR</name>
<protein>
    <recommendedName>
        <fullName evidence="9">Histidine kinase/HSP90-like ATPase domain-containing protein</fullName>
    </recommendedName>
</protein>
<dbReference type="FunFam" id="3.30.565.10:FF:000001">
    <property type="entry name" value="Heat shock protein HSP 90-alpha"/>
    <property type="match status" value="1"/>
</dbReference>
<dbReference type="SMART" id="SM00387">
    <property type="entry name" value="HATPase_c"/>
    <property type="match status" value="1"/>
</dbReference>
<gene>
    <name evidence="10" type="ORF">D9756_001942</name>
</gene>
<keyword evidence="4" id="KW-0547">Nucleotide-binding</keyword>
<dbReference type="InterPro" id="IPR019805">
    <property type="entry name" value="Heat_shock_protein_90_CS"/>
</dbReference>
<dbReference type="Gene3D" id="3.30.565.10">
    <property type="entry name" value="Histidine kinase-like ATPase, C-terminal domain"/>
    <property type="match status" value="1"/>
</dbReference>
<evidence type="ECO:0000256" key="4">
    <source>
        <dbReference type="ARBA" id="ARBA00022741"/>
    </source>
</evidence>
<dbReference type="InterPro" id="IPR036890">
    <property type="entry name" value="HATPase_C_sf"/>
</dbReference>
<dbReference type="GO" id="GO:0051082">
    <property type="term" value="F:unfolded protein binding"/>
    <property type="evidence" value="ECO:0007669"/>
    <property type="project" value="InterPro"/>
</dbReference>
<keyword evidence="7" id="KW-0175">Coiled coil</keyword>
<dbReference type="Gene3D" id="1.20.120.790">
    <property type="entry name" value="Heat shock protein 90, C-terminal domain"/>
    <property type="match status" value="1"/>
</dbReference>
<dbReference type="NCBIfam" id="NF003555">
    <property type="entry name" value="PRK05218.1"/>
    <property type="match status" value="1"/>
</dbReference>
<dbReference type="InterPro" id="IPR020575">
    <property type="entry name" value="Hsp90_N"/>
</dbReference>
<dbReference type="PROSITE" id="PS00298">
    <property type="entry name" value="HSP90"/>
    <property type="match status" value="1"/>
</dbReference>
<dbReference type="EMBL" id="JAACJO010000005">
    <property type="protein sequence ID" value="KAF5358540.1"/>
    <property type="molecule type" value="Genomic_DNA"/>
</dbReference>
<dbReference type="InterPro" id="IPR003594">
    <property type="entry name" value="HATPase_dom"/>
</dbReference>
<evidence type="ECO:0000256" key="8">
    <source>
        <dbReference type="SAM" id="MobiDB-lite"/>
    </source>
</evidence>
<reference evidence="10 11" key="1">
    <citation type="journal article" date="2020" name="ISME J.">
        <title>Uncovering the hidden diversity of litter-decomposition mechanisms in mushroom-forming fungi.</title>
        <authorList>
            <person name="Floudas D."/>
            <person name="Bentzer J."/>
            <person name="Ahren D."/>
            <person name="Johansson T."/>
            <person name="Persson P."/>
            <person name="Tunlid A."/>
        </authorList>
    </citation>
    <scope>NUCLEOTIDE SEQUENCE [LARGE SCALE GENOMIC DNA]</scope>
    <source>
        <strain evidence="10 11">CBS 146.42</strain>
    </source>
</reference>
<evidence type="ECO:0000256" key="5">
    <source>
        <dbReference type="ARBA" id="ARBA00022840"/>
    </source>
</evidence>
<dbReference type="OrthoDB" id="28737at2759"/>
<dbReference type="Gene3D" id="3.30.230.80">
    <property type="match status" value="1"/>
</dbReference>
<comment type="similarity">
    <text evidence="2">Belongs to the heat shock protein 90 family.</text>
</comment>
<dbReference type="InterPro" id="IPR037196">
    <property type="entry name" value="HSP90_C"/>
</dbReference>
<dbReference type="HAMAP" id="MF_00505">
    <property type="entry name" value="HSP90"/>
    <property type="match status" value="1"/>
</dbReference>
<dbReference type="PANTHER" id="PTHR11528">
    <property type="entry name" value="HEAT SHOCK PROTEIN 90 FAMILY MEMBER"/>
    <property type="match status" value="1"/>
</dbReference>
<evidence type="ECO:0000256" key="3">
    <source>
        <dbReference type="ARBA" id="ARBA00022490"/>
    </source>
</evidence>
<feature type="coiled-coil region" evidence="7">
    <location>
        <begin position="773"/>
        <end position="881"/>
    </location>
</feature>
<dbReference type="PRINTS" id="PR00775">
    <property type="entry name" value="HEATSHOCK90"/>
</dbReference>
<evidence type="ECO:0000259" key="9">
    <source>
        <dbReference type="SMART" id="SM00387"/>
    </source>
</evidence>
<dbReference type="InterPro" id="IPR001404">
    <property type="entry name" value="Hsp90_fam"/>
</dbReference>
<evidence type="ECO:0000256" key="6">
    <source>
        <dbReference type="ARBA" id="ARBA00023186"/>
    </source>
</evidence>
<dbReference type="GO" id="GO:0140662">
    <property type="term" value="F:ATP-dependent protein folding chaperone"/>
    <property type="evidence" value="ECO:0007669"/>
    <property type="project" value="InterPro"/>
</dbReference>
<keyword evidence="5" id="KW-0067">ATP-binding</keyword>
<evidence type="ECO:0000313" key="11">
    <source>
        <dbReference type="Proteomes" id="UP000559027"/>
    </source>
</evidence>
<sequence length="1642" mass="187876">MSNTLSRQIHAVLDGAPDALPLEELLVLVDDFVVECSSSDAPEVLIVQFEDELQAVFHESVDYSNVRQGETFLTILRHLAPVIPSTSIISWFEVIFRPALREPRLATTPLNYAKELIIQALKRYQDVYSDVIENYTERVAGFRRRLFELYLLDAFNEGSEDDVLEWTSLDEEERERRSRWKENLEDILVRYGSENPEDLFTEIHAHFTNPSSRLQLFTLLNILSSQPTYSVIAPVLSKHQLFRHLLLSIVLDNSSTVCSAGLTFLVKSLPYFAVYAREQLQYYLPRLLSILARILCWKERYPVIPEAGDGPPDPQLERELAEITQKTLHVRPDLEWQRLEMTFSSTTSLPPNPRPFFSLLYYLFPSNVLRFLRGPIECLVSYSVDSPYMESWKDVFDEDEIRRKSENLLREHICHPLLIWKDASKEQSSPEFWSKYGTSRIISEATMMDVRNLAAGLRERYGYTTSNDMPQFAEKAETEQVGVAVDVPRDETEEAAARPVSGPESSKEASRFITPLDLSTGRAVVSLADMVNATNALKANIDVEFVTPDVQWISTLPSRSPSPAKRQRVISSRVTSEAGHGSTDMGHIAHAVAGLQREVLLLRNELNFELWIQRENVKHIGRLYQDRILMKSAEAERQGLYNKLRKYRSQVIALEKELHDSKEQASSAKNKYADWNTELQQKLKELREEKKSWISEAATLRSAEREAKALFAAQAKLLAEATEQVFQLKTQKKENQHKIDRLHDYERQIEQHLKIQKLWEQDYAKFNARGEQLIAMENSIQQLNLRFESYEKTYADMEERTRTYRRQVQALEAKLSLANKKAESHRPFSEEGLRAFAAEKVSLKESNDRLKGENDEFREEVEELRAMVEVLKAQHNCAQRTVYDMNDKSDLITPDYPIITLIHHAYDALCALSGPKHASHLVSSPFLPLLILHLNSSQYPKKMSAQSESFGFQAEISQLLDLIINTFYSNKEIFLREIISNGSDALDKIRYASLTDPSALDTEKDLYIRITPDKENKILSIRDTGIGMTKADLVNNLGTIAKSGTKGFMEALNAGADISMIGQFGVGFYSAYLVAERVQVISKHNDDEQYIWESSAGGTFTITLDTVNPPIGRGTDIRLYMKEDQYEYLEEKKIKDIVKKHSEFISYPIQLAVTKEVEKEVEDDEEEAKEEGEQSKIEEVEDDEEGKEKKKKTVKEKEVTNEELNKTKPIWTRNPQDITTEEYASFYKSLTNDWEDHLAVKHFSVEGQLEFKAILFIPKRAPFDLFESKKKRNNIKLYVRRVFIMDDCEDLIPEYLNFVKGIVDSEDLPLNISRETLQQNKILKVIRKNIVKKALDLISEIAEDKDNFNKFHEAFGKNIKLGIHEDAQNRSKLAEFLRFFSTKSLDEQVSLKDYITRMPEVQKSIYYLTGESLAATKESPFLEVLKKKGFEVLLLVDPIDEYAITQLKEFEGKKLVCVSKEGLELEETEEEKAAREAEVQEFSELCSTVKDALGDRVEKVVVSNRIADSPCVLVTGQFGWSSNMERIMKAQALRDSSMSSYMASKKTLELNPNNAIVKELRKKVKEDKADKSVRDLTFLLFETALLTSGFSLDDPTSFAKRIYRMISLGLDVDEDEPAPAPEPAAEPVAAEGASTSAMEEID</sequence>
<dbReference type="InterPro" id="IPR020568">
    <property type="entry name" value="Ribosomal_Su5_D2-typ_SF"/>
</dbReference>
<feature type="region of interest" description="Disordered" evidence="8">
    <location>
        <begin position="1613"/>
        <end position="1642"/>
    </location>
</feature>
<dbReference type="FunFam" id="1.20.120.790:FF:000001">
    <property type="entry name" value="Heat shock protein 90 alpha"/>
    <property type="match status" value="1"/>
</dbReference>
<feature type="domain" description="Histidine kinase/HSP90-like ATPase" evidence="9">
    <location>
        <begin position="970"/>
        <end position="1108"/>
    </location>
</feature>
<organism evidence="10 11">
    <name type="scientific">Leucocoprinus leucothites</name>
    <dbReference type="NCBI Taxonomy" id="201217"/>
    <lineage>
        <taxon>Eukaryota</taxon>
        <taxon>Fungi</taxon>
        <taxon>Dikarya</taxon>
        <taxon>Basidiomycota</taxon>
        <taxon>Agaricomycotina</taxon>
        <taxon>Agaricomycetes</taxon>
        <taxon>Agaricomycetidae</taxon>
        <taxon>Agaricales</taxon>
        <taxon>Agaricineae</taxon>
        <taxon>Agaricaceae</taxon>
        <taxon>Leucocoprinus</taxon>
    </lineage>
</organism>
<dbReference type="Pfam" id="PF13589">
    <property type="entry name" value="HATPase_c_3"/>
    <property type="match status" value="1"/>
</dbReference>
<dbReference type="Pfam" id="PF00183">
    <property type="entry name" value="HSP90"/>
    <property type="match status" value="1"/>
</dbReference>
<comment type="subcellular location">
    <subcellularLocation>
        <location evidence="1">Cytoplasm</location>
    </subcellularLocation>
</comment>
<keyword evidence="11" id="KW-1185">Reference proteome</keyword>
<feature type="region of interest" description="Disordered" evidence="8">
    <location>
        <begin position="1156"/>
        <end position="1200"/>
    </location>
</feature>
<dbReference type="Proteomes" id="UP000559027">
    <property type="component" value="Unassembled WGS sequence"/>
</dbReference>
<evidence type="ECO:0000256" key="1">
    <source>
        <dbReference type="ARBA" id="ARBA00004496"/>
    </source>
</evidence>
<dbReference type="Gene3D" id="3.40.50.11260">
    <property type="match status" value="1"/>
</dbReference>
<proteinExistence type="inferred from homology"/>
<dbReference type="SUPFAM" id="SSF55874">
    <property type="entry name" value="ATPase domain of HSP90 chaperone/DNA topoisomerase II/histidine kinase"/>
    <property type="match status" value="1"/>
</dbReference>
<dbReference type="FunFam" id="3.30.230.80:FF:000001">
    <property type="entry name" value="Heat shock protein 90 alpha"/>
    <property type="match status" value="1"/>
</dbReference>
<evidence type="ECO:0000313" key="10">
    <source>
        <dbReference type="EMBL" id="KAF5358540.1"/>
    </source>
</evidence>
<feature type="compositionally biased region" description="Acidic residues" evidence="8">
    <location>
        <begin position="1159"/>
        <end position="1170"/>
    </location>
</feature>
<accession>A0A8H5G5F5</accession>
<comment type="caution">
    <text evidence="10">The sequence shown here is derived from an EMBL/GenBank/DDBJ whole genome shotgun (WGS) entry which is preliminary data.</text>
</comment>
<keyword evidence="6" id="KW-0143">Chaperone</keyword>
<feature type="compositionally biased region" description="Polar residues" evidence="8">
    <location>
        <begin position="1633"/>
        <end position="1642"/>
    </location>
</feature>
<feature type="coiled-coil region" evidence="7">
    <location>
        <begin position="630"/>
        <end position="748"/>
    </location>
</feature>
<dbReference type="FunFam" id="3.40.50.11260:FF:000001">
    <property type="entry name" value="Heat shock protein 90 alpha"/>
    <property type="match status" value="1"/>
</dbReference>
<dbReference type="CDD" id="cd16927">
    <property type="entry name" value="HATPase_Hsp90-like"/>
    <property type="match status" value="1"/>
</dbReference>
<dbReference type="GO" id="GO:0016887">
    <property type="term" value="F:ATP hydrolysis activity"/>
    <property type="evidence" value="ECO:0007669"/>
    <property type="project" value="InterPro"/>
</dbReference>
<dbReference type="GO" id="GO:0005524">
    <property type="term" value="F:ATP binding"/>
    <property type="evidence" value="ECO:0007669"/>
    <property type="project" value="UniProtKB-KW"/>
</dbReference>